<feature type="coiled-coil region" evidence="1">
    <location>
        <begin position="149"/>
        <end position="183"/>
    </location>
</feature>
<protein>
    <submittedName>
        <fullName evidence="3">Uncharacterized protein</fullName>
    </submittedName>
</protein>
<sequence>MQPSAAMNIQDQATAHDDEDHSMSLPTDLHTPHDDMATDPSGPAHVDGTNGQLVAIKDLSIDPQTSAVSVSLRPFTFVAPVGNMDSDHQTTTSGALTKPSSRRRIVRGDISNLNLLPPKTQTEKRKRTDGEEEERERAVRLIRFGSNDNEEWEESVYQLKMDIADLQRANKSLQDEVTDFRVLDMSLVNDIDLSTATTHERKLVAVINGLKNQAEQLLLASGDGLADFEPSTDTKRKLFTRINQLEVLNNTAETQRQAFMTSLKNAEKARDAASQQSMALQEINTQVQSQLRELQTARPESEENTALKVQIACLLDDKTGLQRRIASYQRAEKQSSVSDAALGEHLQHLLFGLEEGLTKLNDSNNGAAQEPQMDDGDIATPLDEEPLQASLPLSLGAEVVNRVRRLVSEIDKLCHDKSSLEDSLSQAQRDNSALSTERDHLALREKTLQTLLDHLKSESTAEAERLTGKVSELLRKQNFAAEKLSSTQTENLNLLGRLKEIEENHEVERMFESAQNDTAIRLEDLRATLVATQKDYDLEKQKAASLRKTLDESATQLKEVNETHQEQMEGLKAIYNQTKLEIEGKLKASYDSRLEELRNSAQREAERLKGDAKSAKSQVDFLQRQCDTLKAEKEDLENAKARTEGEIEESNETNQQQMEELKAIHGRMRIELEDKLKAMKTHYEEEKQKNAALKQQIVNLQADLGNRENNDTLKAKLENTQRSLMISNCNQRDRDDAQAALAGARIEMDENNVSSYWASYAQFVDCYQGPSRRHTERTEEYFSNGEINTSSHWIG</sequence>
<dbReference type="EMBL" id="JBANRG010000039">
    <property type="protein sequence ID" value="KAK7448095.1"/>
    <property type="molecule type" value="Genomic_DNA"/>
</dbReference>
<proteinExistence type="predicted"/>
<dbReference type="Proteomes" id="UP001498398">
    <property type="component" value="Unassembled WGS sequence"/>
</dbReference>
<keyword evidence="4" id="KW-1185">Reference proteome</keyword>
<evidence type="ECO:0000256" key="1">
    <source>
        <dbReference type="SAM" id="Coils"/>
    </source>
</evidence>
<evidence type="ECO:0000313" key="4">
    <source>
        <dbReference type="Proteomes" id="UP001498398"/>
    </source>
</evidence>
<accession>A0ABR1J6N4</accession>
<feature type="region of interest" description="Disordered" evidence="2">
    <location>
        <begin position="1"/>
        <end position="43"/>
    </location>
</feature>
<gene>
    <name evidence="3" type="ORF">VKT23_013853</name>
</gene>
<comment type="caution">
    <text evidence="3">The sequence shown here is derived from an EMBL/GenBank/DDBJ whole genome shotgun (WGS) entry which is preliminary data.</text>
</comment>
<organism evidence="3 4">
    <name type="scientific">Marasmiellus scandens</name>
    <dbReference type="NCBI Taxonomy" id="2682957"/>
    <lineage>
        <taxon>Eukaryota</taxon>
        <taxon>Fungi</taxon>
        <taxon>Dikarya</taxon>
        <taxon>Basidiomycota</taxon>
        <taxon>Agaricomycotina</taxon>
        <taxon>Agaricomycetes</taxon>
        <taxon>Agaricomycetidae</taxon>
        <taxon>Agaricales</taxon>
        <taxon>Marasmiineae</taxon>
        <taxon>Omphalotaceae</taxon>
        <taxon>Marasmiellus</taxon>
    </lineage>
</organism>
<evidence type="ECO:0000313" key="3">
    <source>
        <dbReference type="EMBL" id="KAK7448095.1"/>
    </source>
</evidence>
<name>A0ABR1J6N4_9AGAR</name>
<keyword evidence="1" id="KW-0175">Coiled coil</keyword>
<feature type="compositionally biased region" description="Polar residues" evidence="2">
    <location>
        <begin position="1"/>
        <end position="13"/>
    </location>
</feature>
<evidence type="ECO:0000256" key="2">
    <source>
        <dbReference type="SAM" id="MobiDB-lite"/>
    </source>
</evidence>
<feature type="coiled-coil region" evidence="1">
    <location>
        <begin position="410"/>
        <end position="710"/>
    </location>
</feature>
<reference evidence="3 4" key="1">
    <citation type="submission" date="2024-01" db="EMBL/GenBank/DDBJ databases">
        <title>A draft genome for the cacao thread blight pathogen Marasmiellus scandens.</title>
        <authorList>
            <person name="Baruah I.K."/>
            <person name="Leung J."/>
            <person name="Bukari Y."/>
            <person name="Amoako-Attah I."/>
            <person name="Meinhardt L.W."/>
            <person name="Bailey B.A."/>
            <person name="Cohen S.P."/>
        </authorList>
    </citation>
    <scope>NUCLEOTIDE SEQUENCE [LARGE SCALE GENOMIC DNA]</scope>
    <source>
        <strain evidence="3 4">GH-19</strain>
    </source>
</reference>